<organism evidence="2 3">
    <name type="scientific">Perkinsus olseni</name>
    <name type="common">Perkinsus atlanticus</name>
    <dbReference type="NCBI Taxonomy" id="32597"/>
    <lineage>
        <taxon>Eukaryota</taxon>
        <taxon>Sar</taxon>
        <taxon>Alveolata</taxon>
        <taxon>Perkinsozoa</taxon>
        <taxon>Perkinsea</taxon>
        <taxon>Perkinsida</taxon>
        <taxon>Perkinsidae</taxon>
        <taxon>Perkinsus</taxon>
    </lineage>
</organism>
<accession>A0A7J6NVS2</accession>
<evidence type="ECO:0000256" key="1">
    <source>
        <dbReference type="SAM" id="MobiDB-lite"/>
    </source>
</evidence>
<name>A0A7J6NVS2_PEROL</name>
<protein>
    <submittedName>
        <fullName evidence="2">Uncharacterized protein</fullName>
    </submittedName>
</protein>
<sequence length="124" mass="13656">MISPSTSRPIPEATKGQSSSKPSLLRALNLYNTLSNVISNKHPTAVFINSNIKRYNTAHPLYRSRLSRVQIELTEGVVRQHTKVSPRPPTSAEPSTGVNFHGNRFATHSASQILTNRIVTAPQN</sequence>
<gene>
    <name evidence="2" type="ORF">FOZ60_003626</name>
</gene>
<evidence type="ECO:0000313" key="2">
    <source>
        <dbReference type="EMBL" id="KAF4687657.1"/>
    </source>
</evidence>
<dbReference type="EMBL" id="JABANP010000178">
    <property type="protein sequence ID" value="KAF4687657.1"/>
    <property type="molecule type" value="Genomic_DNA"/>
</dbReference>
<feature type="region of interest" description="Disordered" evidence="1">
    <location>
        <begin position="79"/>
        <end position="100"/>
    </location>
</feature>
<comment type="caution">
    <text evidence="2">The sequence shown here is derived from an EMBL/GenBank/DDBJ whole genome shotgun (WGS) entry which is preliminary data.</text>
</comment>
<proteinExistence type="predicted"/>
<reference evidence="2 3" key="1">
    <citation type="submission" date="2020-04" db="EMBL/GenBank/DDBJ databases">
        <title>Perkinsus olseni comparative genomics.</title>
        <authorList>
            <person name="Bogema D.R."/>
        </authorList>
    </citation>
    <scope>NUCLEOTIDE SEQUENCE [LARGE SCALE GENOMIC DNA]</scope>
    <source>
        <strain evidence="2">00978-12</strain>
    </source>
</reference>
<dbReference type="AlphaFoldDB" id="A0A7J6NVS2"/>
<evidence type="ECO:0000313" key="3">
    <source>
        <dbReference type="Proteomes" id="UP000541610"/>
    </source>
</evidence>
<dbReference type="Proteomes" id="UP000541610">
    <property type="component" value="Unassembled WGS sequence"/>
</dbReference>
<feature type="region of interest" description="Disordered" evidence="1">
    <location>
        <begin position="1"/>
        <end position="22"/>
    </location>
</feature>